<sequence>MSRIFSSLRTAIQQTTANQPSRWQGNRYYPCLKYADRER</sequence>
<dbReference type="AlphaFoldDB" id="A3IJ15"/>
<accession>A3IJ15</accession>
<reference evidence="1 2" key="1">
    <citation type="submission" date="2007-03" db="EMBL/GenBank/DDBJ databases">
        <authorList>
            <person name="Stal L."/>
            <person name="Ferriera S."/>
            <person name="Johnson J."/>
            <person name="Kravitz S."/>
            <person name="Beeson K."/>
            <person name="Sutton G."/>
            <person name="Rogers Y.-H."/>
            <person name="Friedman R."/>
            <person name="Frazier M."/>
            <person name="Venter J.C."/>
        </authorList>
    </citation>
    <scope>NUCLEOTIDE SEQUENCE [LARGE SCALE GENOMIC DNA]</scope>
    <source>
        <strain evidence="1 2">CCY0110</strain>
    </source>
</reference>
<organism evidence="1 2">
    <name type="scientific">Crocosphaera chwakensis CCY0110</name>
    <dbReference type="NCBI Taxonomy" id="391612"/>
    <lineage>
        <taxon>Bacteria</taxon>
        <taxon>Bacillati</taxon>
        <taxon>Cyanobacteriota</taxon>
        <taxon>Cyanophyceae</taxon>
        <taxon>Oscillatoriophycideae</taxon>
        <taxon>Chroococcales</taxon>
        <taxon>Aphanothecaceae</taxon>
        <taxon>Crocosphaera</taxon>
        <taxon>Crocosphaera chwakensis</taxon>
    </lineage>
</organism>
<proteinExistence type="predicted"/>
<protein>
    <submittedName>
        <fullName evidence="1">Uncharacterized protein</fullName>
    </submittedName>
</protein>
<keyword evidence="2" id="KW-1185">Reference proteome</keyword>
<evidence type="ECO:0000313" key="1">
    <source>
        <dbReference type="EMBL" id="EAZ93797.1"/>
    </source>
</evidence>
<evidence type="ECO:0000313" key="2">
    <source>
        <dbReference type="Proteomes" id="UP000003781"/>
    </source>
</evidence>
<comment type="caution">
    <text evidence="1">The sequence shown here is derived from an EMBL/GenBank/DDBJ whole genome shotgun (WGS) entry which is preliminary data.</text>
</comment>
<name>A3IJ15_9CHRO</name>
<gene>
    <name evidence="1" type="ORF">CY0110_18417</name>
</gene>
<dbReference type="EMBL" id="AAXW01000002">
    <property type="protein sequence ID" value="EAZ93797.1"/>
    <property type="molecule type" value="Genomic_DNA"/>
</dbReference>
<dbReference type="Proteomes" id="UP000003781">
    <property type="component" value="Unassembled WGS sequence"/>
</dbReference>